<dbReference type="SUPFAM" id="SSF144232">
    <property type="entry name" value="HIT/MYND zinc finger-like"/>
    <property type="match status" value="1"/>
</dbReference>
<accession>A0A9P3G6D7</accession>
<dbReference type="Pfam" id="PF01753">
    <property type="entry name" value="zf-MYND"/>
    <property type="match status" value="1"/>
</dbReference>
<evidence type="ECO:0000256" key="3">
    <source>
        <dbReference type="ARBA" id="ARBA00022833"/>
    </source>
</evidence>
<feature type="domain" description="MYND-type" evidence="5">
    <location>
        <begin position="5"/>
        <end position="46"/>
    </location>
</feature>
<dbReference type="PROSITE" id="PS01360">
    <property type="entry name" value="ZF_MYND_1"/>
    <property type="match status" value="1"/>
</dbReference>
<keyword evidence="7" id="KW-1185">Reference proteome</keyword>
<evidence type="ECO:0000313" key="6">
    <source>
        <dbReference type="EMBL" id="GJE88907.1"/>
    </source>
</evidence>
<reference evidence="6 7" key="1">
    <citation type="submission" date="2021-08" db="EMBL/GenBank/DDBJ databases">
        <title>Draft Genome Sequence of Phanerochaete sordida strain YK-624.</title>
        <authorList>
            <person name="Mori T."/>
            <person name="Dohra H."/>
            <person name="Suzuki T."/>
            <person name="Kawagishi H."/>
            <person name="Hirai H."/>
        </authorList>
    </citation>
    <scope>NUCLEOTIDE SEQUENCE [LARGE SCALE GENOMIC DNA]</scope>
    <source>
        <strain evidence="6 7">YK-624</strain>
    </source>
</reference>
<dbReference type="Proteomes" id="UP000703269">
    <property type="component" value="Unassembled WGS sequence"/>
</dbReference>
<organism evidence="6 7">
    <name type="scientific">Phanerochaete sordida</name>
    <dbReference type="NCBI Taxonomy" id="48140"/>
    <lineage>
        <taxon>Eukaryota</taxon>
        <taxon>Fungi</taxon>
        <taxon>Dikarya</taxon>
        <taxon>Basidiomycota</taxon>
        <taxon>Agaricomycotina</taxon>
        <taxon>Agaricomycetes</taxon>
        <taxon>Polyporales</taxon>
        <taxon>Phanerochaetaceae</taxon>
        <taxon>Phanerochaete</taxon>
    </lineage>
</organism>
<dbReference type="InterPro" id="IPR002893">
    <property type="entry name" value="Znf_MYND"/>
</dbReference>
<keyword evidence="3" id="KW-0862">Zinc</keyword>
<keyword evidence="1" id="KW-0479">Metal-binding</keyword>
<dbReference type="Gene3D" id="6.10.140.2220">
    <property type="match status" value="1"/>
</dbReference>
<evidence type="ECO:0000259" key="5">
    <source>
        <dbReference type="PROSITE" id="PS50865"/>
    </source>
</evidence>
<sequence>MKTSCMNCRKQMEEKKLKRCSRCKGAFYCSSECQTEHWRSKHKFSCTPNPLLLKDGKITEPKYGSKDWFQVDGDKRFSKWVQRWHDVFFRMTPVAMDLANHSPERVKTHCMFLTVRMNPYGIDKTSEFFVWRAQVISKEELYAKFPTLPRREPQPDEPGSFQVTFAIVLENDEGEGVLVREYKHQAKGSVAHLTNLPKAASAQAAHEWLTGCCEMLQLETPEAVLSGKLEWYD</sequence>
<evidence type="ECO:0000256" key="4">
    <source>
        <dbReference type="PROSITE-ProRule" id="PRU00134"/>
    </source>
</evidence>
<proteinExistence type="predicted"/>
<name>A0A9P3G6D7_9APHY</name>
<keyword evidence="2 4" id="KW-0863">Zinc-finger</keyword>
<protein>
    <submittedName>
        <fullName evidence="6">Zinc finger MYND domain-containing protein</fullName>
    </submittedName>
</protein>
<evidence type="ECO:0000256" key="1">
    <source>
        <dbReference type="ARBA" id="ARBA00022723"/>
    </source>
</evidence>
<dbReference type="EMBL" id="BPQB01000011">
    <property type="protein sequence ID" value="GJE88907.1"/>
    <property type="molecule type" value="Genomic_DNA"/>
</dbReference>
<evidence type="ECO:0000256" key="2">
    <source>
        <dbReference type="ARBA" id="ARBA00022771"/>
    </source>
</evidence>
<dbReference type="PROSITE" id="PS50865">
    <property type="entry name" value="ZF_MYND_2"/>
    <property type="match status" value="1"/>
</dbReference>
<dbReference type="AlphaFoldDB" id="A0A9P3G6D7"/>
<gene>
    <name evidence="6" type="ORF">PsYK624_049950</name>
</gene>
<comment type="caution">
    <text evidence="6">The sequence shown here is derived from an EMBL/GenBank/DDBJ whole genome shotgun (WGS) entry which is preliminary data.</text>
</comment>
<evidence type="ECO:0000313" key="7">
    <source>
        <dbReference type="Proteomes" id="UP000703269"/>
    </source>
</evidence>
<dbReference type="OrthoDB" id="9922773at2759"/>
<dbReference type="GO" id="GO:0008270">
    <property type="term" value="F:zinc ion binding"/>
    <property type="evidence" value="ECO:0007669"/>
    <property type="project" value="UniProtKB-KW"/>
</dbReference>